<evidence type="ECO:0000313" key="1">
    <source>
        <dbReference type="EMBL" id="AIW15189.1"/>
    </source>
</evidence>
<dbReference type="PATRIC" id="fig|1051646.9.peg.2679"/>
<dbReference type="KEGG" id="vtu:IX91_13640"/>
<name>A0A0A0SLL8_9VIBR</name>
<dbReference type="HOGENOM" id="CLU_2497045_0_0_6"/>
<organism evidence="1 2">
    <name type="scientific">Vibrio tubiashii ATCC 19109</name>
    <dbReference type="NCBI Taxonomy" id="1051646"/>
    <lineage>
        <taxon>Bacteria</taxon>
        <taxon>Pseudomonadati</taxon>
        <taxon>Pseudomonadota</taxon>
        <taxon>Gammaproteobacteria</taxon>
        <taxon>Vibrionales</taxon>
        <taxon>Vibrionaceae</taxon>
        <taxon>Vibrio</taxon>
        <taxon>Vibrio oreintalis group</taxon>
    </lineage>
</organism>
<accession>A0A0A0SLL8</accession>
<proteinExistence type="predicted"/>
<protein>
    <submittedName>
        <fullName evidence="1">Uncharacterized protein</fullName>
    </submittedName>
</protein>
<dbReference type="EMBL" id="CP009354">
    <property type="protein sequence ID" value="AIW15189.1"/>
    <property type="molecule type" value="Genomic_DNA"/>
</dbReference>
<reference evidence="1 2" key="1">
    <citation type="submission" date="2014-08" db="EMBL/GenBank/DDBJ databases">
        <title>First Complete Genome Sequence of the Shellfish Pathogen Vibrio tubiashii.</title>
        <authorList>
            <person name="Richards G.P."/>
            <person name="Needleman D.S."/>
            <person name="Watson M.A."/>
            <person name="Bono J.L."/>
        </authorList>
    </citation>
    <scope>NUCLEOTIDE SEQUENCE [LARGE SCALE GENOMIC DNA]</scope>
    <source>
        <strain evidence="1 2">ATCC 19109</strain>
    </source>
</reference>
<sequence>MESGNATLLDNGVGLRPSREKLSFHRLTKEGVGNLIEYSTCFKRSPTHSFLILGDDKSIDLNKIWEAGTLRFWMTGSGFALLENES</sequence>
<evidence type="ECO:0000313" key="2">
    <source>
        <dbReference type="Proteomes" id="UP000030071"/>
    </source>
</evidence>
<dbReference type="Proteomes" id="UP000030071">
    <property type="component" value="Chromosome 1"/>
</dbReference>
<gene>
    <name evidence="1" type="ORF">IX91_13640</name>
</gene>
<dbReference type="AlphaFoldDB" id="A0A0A0SLL8"/>